<feature type="transmembrane region" description="Helical" evidence="5">
    <location>
        <begin position="12"/>
        <end position="35"/>
    </location>
</feature>
<organism evidence="7 8">
    <name type="scientific">Promicromonospora kroppenstedtii</name>
    <dbReference type="NCBI Taxonomy" id="440482"/>
    <lineage>
        <taxon>Bacteria</taxon>
        <taxon>Bacillati</taxon>
        <taxon>Actinomycetota</taxon>
        <taxon>Actinomycetes</taxon>
        <taxon>Micrococcales</taxon>
        <taxon>Promicromonosporaceae</taxon>
        <taxon>Promicromonospora</taxon>
    </lineage>
</organism>
<sequence length="178" mass="18671">MNSEAWRRIAAWLVDWLCFLAWLVVLAAIGIPLYLAGVTTGWSAATTNVVSALLTAVPLTTFLAVLESGPRQATIGKRALGLQVVGARDGGRLTFARALLRNALKVALPWTIGHAAAIGLVGSTTVEPGLIVLTAAAYVLPIAWVVTLFAGAGRTPYDRAGGATVVRARDTAGREKIR</sequence>
<feature type="domain" description="RDD" evidence="6">
    <location>
        <begin position="5"/>
        <end position="161"/>
    </location>
</feature>
<feature type="transmembrane region" description="Helical" evidence="5">
    <location>
        <begin position="130"/>
        <end position="150"/>
    </location>
</feature>
<keyword evidence="8" id="KW-1185">Reference proteome</keyword>
<keyword evidence="3 5" id="KW-1133">Transmembrane helix</keyword>
<evidence type="ECO:0000259" key="6">
    <source>
        <dbReference type="Pfam" id="PF06271"/>
    </source>
</evidence>
<dbReference type="EMBL" id="JBIRYI010000001">
    <property type="protein sequence ID" value="MFI2485931.1"/>
    <property type="molecule type" value="Genomic_DNA"/>
</dbReference>
<keyword evidence="4 5" id="KW-0472">Membrane</keyword>
<dbReference type="RefSeq" id="WP_397401383.1">
    <property type="nucleotide sequence ID" value="NZ_JBIRYI010000001.1"/>
</dbReference>
<evidence type="ECO:0000313" key="7">
    <source>
        <dbReference type="EMBL" id="MFI2485931.1"/>
    </source>
</evidence>
<feature type="transmembrane region" description="Helical" evidence="5">
    <location>
        <begin position="41"/>
        <end position="66"/>
    </location>
</feature>
<accession>A0ABW7XEZ8</accession>
<evidence type="ECO:0000256" key="3">
    <source>
        <dbReference type="ARBA" id="ARBA00022989"/>
    </source>
</evidence>
<protein>
    <submittedName>
        <fullName evidence="7">RDD family protein</fullName>
    </submittedName>
</protein>
<dbReference type="InterPro" id="IPR010432">
    <property type="entry name" value="RDD"/>
</dbReference>
<evidence type="ECO:0000256" key="2">
    <source>
        <dbReference type="ARBA" id="ARBA00022692"/>
    </source>
</evidence>
<evidence type="ECO:0000256" key="4">
    <source>
        <dbReference type="ARBA" id="ARBA00023136"/>
    </source>
</evidence>
<name>A0ABW7XEZ8_9MICO</name>
<feature type="transmembrane region" description="Helical" evidence="5">
    <location>
        <begin position="106"/>
        <end position="124"/>
    </location>
</feature>
<comment type="subcellular location">
    <subcellularLocation>
        <location evidence="1">Membrane</location>
        <topology evidence="1">Multi-pass membrane protein</topology>
    </subcellularLocation>
</comment>
<evidence type="ECO:0000256" key="5">
    <source>
        <dbReference type="SAM" id="Phobius"/>
    </source>
</evidence>
<keyword evidence="2 5" id="KW-0812">Transmembrane</keyword>
<reference evidence="7 8" key="1">
    <citation type="submission" date="2024-10" db="EMBL/GenBank/DDBJ databases">
        <title>The Natural Products Discovery Center: Release of the First 8490 Sequenced Strains for Exploring Actinobacteria Biosynthetic Diversity.</title>
        <authorList>
            <person name="Kalkreuter E."/>
            <person name="Kautsar S.A."/>
            <person name="Yang D."/>
            <person name="Bader C.D."/>
            <person name="Teijaro C.N."/>
            <person name="Fluegel L."/>
            <person name="Davis C.M."/>
            <person name="Simpson J.R."/>
            <person name="Lauterbach L."/>
            <person name="Steele A.D."/>
            <person name="Gui C."/>
            <person name="Meng S."/>
            <person name="Li G."/>
            <person name="Viehrig K."/>
            <person name="Ye F."/>
            <person name="Su P."/>
            <person name="Kiefer A.F."/>
            <person name="Nichols A."/>
            <person name="Cepeda A.J."/>
            <person name="Yan W."/>
            <person name="Fan B."/>
            <person name="Jiang Y."/>
            <person name="Adhikari A."/>
            <person name="Zheng C.-J."/>
            <person name="Schuster L."/>
            <person name="Cowan T.M."/>
            <person name="Smanski M.J."/>
            <person name="Chevrette M.G."/>
            <person name="De Carvalho L.P.S."/>
            <person name="Shen B."/>
        </authorList>
    </citation>
    <scope>NUCLEOTIDE SEQUENCE [LARGE SCALE GENOMIC DNA]</scope>
    <source>
        <strain evidence="7 8">NPDC019481</strain>
    </source>
</reference>
<dbReference type="Pfam" id="PF06271">
    <property type="entry name" value="RDD"/>
    <property type="match status" value="1"/>
</dbReference>
<evidence type="ECO:0000256" key="1">
    <source>
        <dbReference type="ARBA" id="ARBA00004141"/>
    </source>
</evidence>
<comment type="caution">
    <text evidence="7">The sequence shown here is derived from an EMBL/GenBank/DDBJ whole genome shotgun (WGS) entry which is preliminary data.</text>
</comment>
<proteinExistence type="predicted"/>
<dbReference type="Proteomes" id="UP001611580">
    <property type="component" value="Unassembled WGS sequence"/>
</dbReference>
<gene>
    <name evidence="7" type="ORF">ACH47X_03425</name>
</gene>
<evidence type="ECO:0000313" key="8">
    <source>
        <dbReference type="Proteomes" id="UP001611580"/>
    </source>
</evidence>